<evidence type="ECO:0000313" key="3">
    <source>
        <dbReference type="Proteomes" id="UP001187682"/>
    </source>
</evidence>
<dbReference type="Proteomes" id="UP001187682">
    <property type="component" value="Unassembled WGS sequence"/>
</dbReference>
<dbReference type="AlphaFoldDB" id="A0AAE8MW66"/>
<dbReference type="Gene3D" id="3.30.559.10">
    <property type="entry name" value="Chloramphenicol acetyltransferase-like domain"/>
    <property type="match status" value="2"/>
</dbReference>
<sequence>MPNLEELHLHPLGWENDPEEERRKLSTLDYLSAMTYNNYALFFKLDDDDKSKIAAVLKEGLERTLSQARHLVGTIEPDEDGSHSFVKRKNDTVKFVIQYIDTPEDGFPSFAEIEKANFVATTLGDINTLSNSPMTYGEKPEANPNANPVISSFKANFIPGGLIFNMHSHHYSNDVMGWGSFTKQLAENCYAIVNKSEFPTFDPKCLDRSRFTTAPVPEEARVNAPPQADRHPGHNVCQSLIFHLPKSKAALLKKAASPDDGTWISTYDAMAALAWRVFSKIREPVYNLDPASNPIWAEGVNMTKRLTDPVLPARMQGNAFFATMSAMAAVPQLSLAEIVSEAPFPRLAYYIRQLTNGCTGEMLNGALAMLAPIRNKADLSVRVNSFPPGSTVVTDWRDANVCTADFGFGKPNAFRHLFDTVTEGLIIVYPPRSGPSGDDEGSELQVAFEKDLTQQLIEDPEWSKYFEFRGVDAEDITRA</sequence>
<keyword evidence="1" id="KW-0808">Transferase</keyword>
<accession>A0AAE8MW66</accession>
<dbReference type="GO" id="GO:0016740">
    <property type="term" value="F:transferase activity"/>
    <property type="evidence" value="ECO:0007669"/>
    <property type="project" value="UniProtKB-KW"/>
</dbReference>
<organism evidence="2 3">
    <name type="scientific">Cephalotrichum gorgonifer</name>
    <dbReference type="NCBI Taxonomy" id="2041049"/>
    <lineage>
        <taxon>Eukaryota</taxon>
        <taxon>Fungi</taxon>
        <taxon>Dikarya</taxon>
        <taxon>Ascomycota</taxon>
        <taxon>Pezizomycotina</taxon>
        <taxon>Sordariomycetes</taxon>
        <taxon>Hypocreomycetidae</taxon>
        <taxon>Microascales</taxon>
        <taxon>Microascaceae</taxon>
        <taxon>Cephalotrichum</taxon>
    </lineage>
</organism>
<dbReference type="Pfam" id="PF02458">
    <property type="entry name" value="Transferase"/>
    <property type="match status" value="1"/>
</dbReference>
<dbReference type="InterPro" id="IPR023213">
    <property type="entry name" value="CAT-like_dom_sf"/>
</dbReference>
<name>A0AAE8MW66_9PEZI</name>
<evidence type="ECO:0000256" key="1">
    <source>
        <dbReference type="ARBA" id="ARBA00022679"/>
    </source>
</evidence>
<dbReference type="EMBL" id="ONZQ02000005">
    <property type="protein sequence ID" value="SPO01626.1"/>
    <property type="molecule type" value="Genomic_DNA"/>
</dbReference>
<protein>
    <submittedName>
        <fullName evidence="2">Related to Tri201 - trichothecene 3-O-acetyltransferase</fullName>
    </submittedName>
</protein>
<dbReference type="PANTHER" id="PTHR31896:SF13">
    <property type="entry name" value="TRICHOTHECENE 3-O-ACETYLTRANSFERASE"/>
    <property type="match status" value="1"/>
</dbReference>
<keyword evidence="3" id="KW-1185">Reference proteome</keyword>
<reference evidence="2" key="1">
    <citation type="submission" date="2018-03" db="EMBL/GenBank/DDBJ databases">
        <authorList>
            <person name="Guldener U."/>
        </authorList>
    </citation>
    <scope>NUCLEOTIDE SEQUENCE</scope>
</reference>
<gene>
    <name evidence="2" type="ORF">DNG_04300</name>
</gene>
<comment type="caution">
    <text evidence="2">The sequence shown here is derived from an EMBL/GenBank/DDBJ whole genome shotgun (WGS) entry which is preliminary data.</text>
</comment>
<dbReference type="PANTHER" id="PTHR31896">
    <property type="entry name" value="FAMILY REGULATORY PROTEIN, PUTATIVE (AFU_ORTHOLOGUE AFUA_3G14730)-RELATED"/>
    <property type="match status" value="1"/>
</dbReference>
<evidence type="ECO:0000313" key="2">
    <source>
        <dbReference type="EMBL" id="SPO01626.1"/>
    </source>
</evidence>
<dbReference type="InterPro" id="IPR051283">
    <property type="entry name" value="Sec_Metabolite_Acyltrans"/>
</dbReference>
<proteinExistence type="predicted"/>